<reference evidence="1" key="1">
    <citation type="submission" date="2014-11" db="EMBL/GenBank/DDBJ databases">
        <authorList>
            <person name="Amaro Gonzalez C."/>
        </authorList>
    </citation>
    <scope>NUCLEOTIDE SEQUENCE</scope>
</reference>
<protein>
    <submittedName>
        <fullName evidence="1">Uncharacterized protein</fullName>
    </submittedName>
</protein>
<proteinExistence type="predicted"/>
<sequence length="35" mass="4159">MHVRLVNQGMPTQRMCSQFVCSFAGKERSLRQRYI</sequence>
<evidence type="ECO:0000313" key="1">
    <source>
        <dbReference type="EMBL" id="JAH24225.1"/>
    </source>
</evidence>
<name>A0A0E9R6Z1_ANGAN</name>
<reference evidence="1" key="2">
    <citation type="journal article" date="2015" name="Fish Shellfish Immunol.">
        <title>Early steps in the European eel (Anguilla anguilla)-Vibrio vulnificus interaction in the gills: Role of the RtxA13 toxin.</title>
        <authorList>
            <person name="Callol A."/>
            <person name="Pajuelo D."/>
            <person name="Ebbesson L."/>
            <person name="Teles M."/>
            <person name="MacKenzie S."/>
            <person name="Amaro C."/>
        </authorList>
    </citation>
    <scope>NUCLEOTIDE SEQUENCE</scope>
</reference>
<dbReference type="AlphaFoldDB" id="A0A0E9R6Z1"/>
<dbReference type="EMBL" id="GBXM01084352">
    <property type="protein sequence ID" value="JAH24225.1"/>
    <property type="molecule type" value="Transcribed_RNA"/>
</dbReference>
<organism evidence="1">
    <name type="scientific">Anguilla anguilla</name>
    <name type="common">European freshwater eel</name>
    <name type="synonym">Muraena anguilla</name>
    <dbReference type="NCBI Taxonomy" id="7936"/>
    <lineage>
        <taxon>Eukaryota</taxon>
        <taxon>Metazoa</taxon>
        <taxon>Chordata</taxon>
        <taxon>Craniata</taxon>
        <taxon>Vertebrata</taxon>
        <taxon>Euteleostomi</taxon>
        <taxon>Actinopterygii</taxon>
        <taxon>Neopterygii</taxon>
        <taxon>Teleostei</taxon>
        <taxon>Anguilliformes</taxon>
        <taxon>Anguillidae</taxon>
        <taxon>Anguilla</taxon>
    </lineage>
</organism>
<accession>A0A0E9R6Z1</accession>